<evidence type="ECO:0000256" key="1">
    <source>
        <dbReference type="ARBA" id="ARBA00004141"/>
    </source>
</evidence>
<evidence type="ECO:0000256" key="7">
    <source>
        <dbReference type="ARBA" id="ARBA00023288"/>
    </source>
</evidence>
<keyword evidence="4 10" id="KW-1133">Transmembrane helix</keyword>
<comment type="subcellular location">
    <subcellularLocation>
        <location evidence="1">Membrane</location>
        <topology evidence="1">Multi-pass membrane protein</topology>
    </subcellularLocation>
</comment>
<keyword evidence="14" id="KW-1185">Reference proteome</keyword>
<organism evidence="13 14">
    <name type="scientific">Ustilago trichophora</name>
    <dbReference type="NCBI Taxonomy" id="86804"/>
    <lineage>
        <taxon>Eukaryota</taxon>
        <taxon>Fungi</taxon>
        <taxon>Dikarya</taxon>
        <taxon>Basidiomycota</taxon>
        <taxon>Ustilaginomycotina</taxon>
        <taxon>Ustilaginomycetes</taxon>
        <taxon>Ustilaginales</taxon>
        <taxon>Ustilaginaceae</taxon>
        <taxon>Ustilago</taxon>
    </lineage>
</organism>
<keyword evidence="3 10" id="KW-0812">Transmembrane</keyword>
<evidence type="ECO:0000256" key="8">
    <source>
        <dbReference type="ARBA" id="ARBA00023315"/>
    </source>
</evidence>
<dbReference type="GO" id="GO:0019706">
    <property type="term" value="F:protein-cysteine S-palmitoyltransferase activity"/>
    <property type="evidence" value="ECO:0007669"/>
    <property type="project" value="UniProtKB-EC"/>
</dbReference>
<proteinExistence type="inferred from homology"/>
<feature type="transmembrane region" description="Helical" evidence="10">
    <location>
        <begin position="21"/>
        <end position="46"/>
    </location>
</feature>
<feature type="compositionally biased region" description="Polar residues" evidence="11">
    <location>
        <begin position="276"/>
        <end position="297"/>
    </location>
</feature>
<feature type="compositionally biased region" description="Low complexity" evidence="11">
    <location>
        <begin position="230"/>
        <end position="242"/>
    </location>
</feature>
<feature type="compositionally biased region" description="Polar residues" evidence="11">
    <location>
        <begin position="632"/>
        <end position="655"/>
    </location>
</feature>
<keyword evidence="6" id="KW-0564">Palmitate</keyword>
<accession>A0A5C3ECE0</accession>
<dbReference type="EMBL" id="OOIN01000017">
    <property type="protein sequence ID" value="SPO27331.1"/>
    <property type="molecule type" value="Genomic_DNA"/>
</dbReference>
<evidence type="ECO:0000313" key="13">
    <source>
        <dbReference type="EMBL" id="SPO27331.1"/>
    </source>
</evidence>
<feature type="region of interest" description="Disordered" evidence="11">
    <location>
        <begin position="627"/>
        <end position="655"/>
    </location>
</feature>
<sequence>MRSIASIVHASFRRVERAADWLTGCAGPVFIAICITLVVGGVWTFFTTMFLQLAPVPTELANLFRTYSPAHIALGLVPTLFDSLQKELWSTLRFFFWLLLCCFTVYSIGWHYWMACTVSPGTVAEGLGDAVPERRSGPGSSIWWARYRSRAAKASGPKMHDLKSAHGHTMAHHEAHEAAAPVRVSSVADLKKLNKALDGLDSNRARSASVTAASRSSSDRLPAARLGGASLATSSHRSSSSSETGTPRIPKSDLPLSIHDLNPSIVTTPAPIDGEPSTNPFFPRSTSLSNLRSSQDDSISFQLEEEDSEIDEDDQDLFPLAGMCRKCPQIPLVKALTVLPPELRKVEKQIRTHPPCQTFTSKLSPEDMDEGEAEVRSWLGASAAENLVAPPKPERAHHCRTCKTCTLKFDHHCPWLNQCVGLGNERYFVLFMSWLSFGCGIVLYSGWGVMRRCLSWSQEWQYAYTPRVFVMLLFILALVMGLALAVMAGWQVILVGRGETSVESQDNARVVHRSSSSSWSSEMQKSADSDFLNRLVGTFLIETAHYRELAKKRGQEFVNVYDVGWRRNLELFFNVGSGSPYRWYTILLPVRVPPYSDGWHFAKRRGLSGKHAGIELQEQLTDEEFQDDHYDSQSSIGANNKKQTAIATTSVKTAE</sequence>
<dbReference type="PROSITE" id="PS50216">
    <property type="entry name" value="DHHC"/>
    <property type="match status" value="1"/>
</dbReference>
<name>A0A5C3ECE0_9BASI</name>
<evidence type="ECO:0000259" key="12">
    <source>
        <dbReference type="Pfam" id="PF01529"/>
    </source>
</evidence>
<evidence type="ECO:0000256" key="10">
    <source>
        <dbReference type="RuleBase" id="RU079119"/>
    </source>
</evidence>
<comment type="domain">
    <text evidence="10">The DHHC domain is required for palmitoyltransferase activity.</text>
</comment>
<feature type="transmembrane region" description="Helical" evidence="10">
    <location>
        <begin position="66"/>
        <end position="82"/>
    </location>
</feature>
<feature type="domain" description="Palmitoyltransferase DHHC" evidence="12">
    <location>
        <begin position="392"/>
        <end position="505"/>
    </location>
</feature>
<dbReference type="PANTHER" id="PTHR12246">
    <property type="entry name" value="PALMITOYLTRANSFERASE ZDHHC16"/>
    <property type="match status" value="1"/>
</dbReference>
<feature type="region of interest" description="Disordered" evidence="11">
    <location>
        <begin position="155"/>
        <end position="178"/>
    </location>
</feature>
<evidence type="ECO:0000256" key="5">
    <source>
        <dbReference type="ARBA" id="ARBA00023136"/>
    </source>
</evidence>
<dbReference type="InterPro" id="IPR039859">
    <property type="entry name" value="PFA4/ZDH16/20/ERF2-like"/>
</dbReference>
<feature type="compositionally biased region" description="Low complexity" evidence="11">
    <location>
        <begin position="205"/>
        <end position="220"/>
    </location>
</feature>
<evidence type="ECO:0000256" key="11">
    <source>
        <dbReference type="SAM" id="MobiDB-lite"/>
    </source>
</evidence>
<dbReference type="OrthoDB" id="9909019at2759"/>
<gene>
    <name evidence="13" type="ORF">UTRI_10448</name>
</gene>
<keyword evidence="5 10" id="KW-0472">Membrane</keyword>
<keyword evidence="7" id="KW-0449">Lipoprotein</keyword>
<feature type="transmembrane region" description="Helical" evidence="10">
    <location>
        <begin position="468"/>
        <end position="490"/>
    </location>
</feature>
<evidence type="ECO:0000256" key="2">
    <source>
        <dbReference type="ARBA" id="ARBA00022679"/>
    </source>
</evidence>
<feature type="transmembrane region" description="Helical" evidence="10">
    <location>
        <begin position="94"/>
        <end position="113"/>
    </location>
</feature>
<dbReference type="Proteomes" id="UP000324022">
    <property type="component" value="Unassembled WGS sequence"/>
</dbReference>
<dbReference type="AlphaFoldDB" id="A0A5C3ECE0"/>
<dbReference type="GO" id="GO:0016020">
    <property type="term" value="C:membrane"/>
    <property type="evidence" value="ECO:0007669"/>
    <property type="project" value="UniProtKB-SubCell"/>
</dbReference>
<evidence type="ECO:0000256" key="4">
    <source>
        <dbReference type="ARBA" id="ARBA00022989"/>
    </source>
</evidence>
<evidence type="ECO:0000313" key="14">
    <source>
        <dbReference type="Proteomes" id="UP000324022"/>
    </source>
</evidence>
<keyword evidence="2 10" id="KW-0808">Transferase</keyword>
<feature type="transmembrane region" description="Helical" evidence="10">
    <location>
        <begin position="427"/>
        <end position="447"/>
    </location>
</feature>
<evidence type="ECO:0000256" key="9">
    <source>
        <dbReference type="ARBA" id="ARBA00048048"/>
    </source>
</evidence>
<feature type="region of interest" description="Disordered" evidence="11">
    <location>
        <begin position="204"/>
        <end position="297"/>
    </location>
</feature>
<evidence type="ECO:0000256" key="3">
    <source>
        <dbReference type="ARBA" id="ARBA00022692"/>
    </source>
</evidence>
<reference evidence="13 14" key="1">
    <citation type="submission" date="2018-03" db="EMBL/GenBank/DDBJ databases">
        <authorList>
            <person name="Guldener U."/>
        </authorList>
    </citation>
    <scope>NUCLEOTIDE SEQUENCE [LARGE SCALE GENOMIC DNA]</scope>
    <source>
        <strain evidence="13 14">NBRC100155</strain>
    </source>
</reference>
<dbReference type="EC" id="2.3.1.225" evidence="10"/>
<comment type="catalytic activity">
    <reaction evidence="9 10">
        <text>L-cysteinyl-[protein] + hexadecanoyl-CoA = S-hexadecanoyl-L-cysteinyl-[protein] + CoA</text>
        <dbReference type="Rhea" id="RHEA:36683"/>
        <dbReference type="Rhea" id="RHEA-COMP:10131"/>
        <dbReference type="Rhea" id="RHEA-COMP:11032"/>
        <dbReference type="ChEBI" id="CHEBI:29950"/>
        <dbReference type="ChEBI" id="CHEBI:57287"/>
        <dbReference type="ChEBI" id="CHEBI:57379"/>
        <dbReference type="ChEBI" id="CHEBI:74151"/>
        <dbReference type="EC" id="2.3.1.225"/>
    </reaction>
</comment>
<comment type="similarity">
    <text evidence="10">Belongs to the DHHC palmitoyltransferase family.</text>
</comment>
<evidence type="ECO:0000256" key="6">
    <source>
        <dbReference type="ARBA" id="ARBA00023139"/>
    </source>
</evidence>
<protein>
    <recommendedName>
        <fullName evidence="10">Palmitoyltransferase</fullName>
        <ecNumber evidence="10">2.3.1.225</ecNumber>
    </recommendedName>
</protein>
<dbReference type="Pfam" id="PF01529">
    <property type="entry name" value="DHHC"/>
    <property type="match status" value="1"/>
</dbReference>
<dbReference type="InterPro" id="IPR001594">
    <property type="entry name" value="Palmitoyltrfase_DHHC"/>
</dbReference>
<keyword evidence="8 10" id="KW-0012">Acyltransferase</keyword>